<sequence>MIKPLTRDILLTLIVKLSMLFVLWTVCFKNVEKPTKNTEQWLLGNTHVQEPSKALK</sequence>
<evidence type="ECO:0000256" key="1">
    <source>
        <dbReference type="SAM" id="Phobius"/>
    </source>
</evidence>
<reference evidence="2 3" key="1">
    <citation type="submission" date="2024-08" db="EMBL/GenBank/DDBJ databases">
        <title>Draft Genome Sequence of Legionella lytica strain DSB2004, Isolated From a Fire Sprinkler System.</title>
        <authorList>
            <person name="Everhart A.D."/>
            <person name="Kidane D.T."/>
            <person name="Farone A.L."/>
            <person name="Farone M.B."/>
        </authorList>
    </citation>
    <scope>NUCLEOTIDE SEQUENCE [LARGE SCALE GENOMIC DNA]</scope>
    <source>
        <strain evidence="2 3">DSB2004</strain>
    </source>
</reference>
<name>A0ABW8D848_9GAMM</name>
<dbReference type="NCBIfam" id="NF045611">
    <property type="entry name" value="small_CydP"/>
    <property type="match status" value="1"/>
</dbReference>
<keyword evidence="1" id="KW-1133">Transmembrane helix</keyword>
<protein>
    <submittedName>
        <fullName evidence="2">Cytochrome oxidase putative small subunit CydP</fullName>
    </submittedName>
</protein>
<proteinExistence type="predicted"/>
<keyword evidence="1" id="KW-0472">Membrane</keyword>
<evidence type="ECO:0000313" key="2">
    <source>
        <dbReference type="EMBL" id="MFJ1268367.1"/>
    </source>
</evidence>
<keyword evidence="3" id="KW-1185">Reference proteome</keyword>
<organism evidence="2 3">
    <name type="scientific">Legionella lytica</name>
    <dbReference type="NCBI Taxonomy" id="96232"/>
    <lineage>
        <taxon>Bacteria</taxon>
        <taxon>Pseudomonadati</taxon>
        <taxon>Pseudomonadota</taxon>
        <taxon>Gammaproteobacteria</taxon>
        <taxon>Legionellales</taxon>
        <taxon>Legionellaceae</taxon>
        <taxon>Legionella</taxon>
    </lineage>
</organism>
<dbReference type="RefSeq" id="WP_400187173.1">
    <property type="nucleotide sequence ID" value="NZ_JBGORX010000001.1"/>
</dbReference>
<evidence type="ECO:0000313" key="3">
    <source>
        <dbReference type="Proteomes" id="UP001615550"/>
    </source>
</evidence>
<dbReference type="EMBL" id="JBGORX010000001">
    <property type="protein sequence ID" value="MFJ1268367.1"/>
    <property type="molecule type" value="Genomic_DNA"/>
</dbReference>
<keyword evidence="1" id="KW-0812">Transmembrane</keyword>
<gene>
    <name evidence="2" type="primary">cydP</name>
    <name evidence="2" type="ORF">ACD661_07345</name>
</gene>
<feature type="transmembrane region" description="Helical" evidence="1">
    <location>
        <begin position="9"/>
        <end position="26"/>
    </location>
</feature>
<dbReference type="InterPro" id="IPR054636">
    <property type="entry name" value="CydP"/>
</dbReference>
<comment type="caution">
    <text evidence="2">The sequence shown here is derived from an EMBL/GenBank/DDBJ whole genome shotgun (WGS) entry which is preliminary data.</text>
</comment>
<dbReference type="Proteomes" id="UP001615550">
    <property type="component" value="Unassembled WGS sequence"/>
</dbReference>
<accession>A0ABW8D848</accession>